<dbReference type="Gene3D" id="3.90.950.20">
    <property type="entry name" value="CinA-like"/>
    <property type="match status" value="1"/>
</dbReference>
<dbReference type="RefSeq" id="WP_085089438.1">
    <property type="nucleotide sequence ID" value="NZ_BSOV01000060.1"/>
</dbReference>
<accession>A0A1X7GY90</accession>
<proteinExistence type="predicted"/>
<sequence>MFPEPIRELSAQVLAEYGLAGFMLATAESCTGGLIAGALTDIAGSSKVVDRGFVTYTNIAKTELLGVPASLLHAHGAVSPEVAVAMAVGALAKSRADVTVAVTGIAGPGGATETKPVGRVYVATAVRGGAAKAKEYTFPGDRDAVRMATVQAALERLRLARPTGSLR</sequence>
<evidence type="ECO:0000313" key="3">
    <source>
        <dbReference type="EMBL" id="SMF76105.1"/>
    </source>
</evidence>
<dbReference type="Proteomes" id="UP000192936">
    <property type="component" value="Unassembled WGS sequence"/>
</dbReference>
<reference evidence="3 4" key="1">
    <citation type="submission" date="2017-04" db="EMBL/GenBank/DDBJ databases">
        <authorList>
            <person name="Afonso C.L."/>
            <person name="Miller P.J."/>
            <person name="Scott M.A."/>
            <person name="Spackman E."/>
            <person name="Goraichik I."/>
            <person name="Dimitrov K.M."/>
            <person name="Suarez D.L."/>
            <person name="Swayne D.E."/>
        </authorList>
    </citation>
    <scope>NUCLEOTIDE SEQUENCE [LARGE SCALE GENOMIC DNA]</scope>
    <source>
        <strain evidence="3 4">A2P</strain>
    </source>
</reference>
<dbReference type="InterPro" id="IPR008136">
    <property type="entry name" value="CinA_C"/>
</dbReference>
<dbReference type="EMBL" id="FXAK01000007">
    <property type="protein sequence ID" value="SMF76105.1"/>
    <property type="molecule type" value="Genomic_DNA"/>
</dbReference>
<dbReference type="NCBIfam" id="TIGR00199">
    <property type="entry name" value="PncC_domain"/>
    <property type="match status" value="1"/>
</dbReference>
<evidence type="ECO:0000259" key="1">
    <source>
        <dbReference type="Pfam" id="PF02464"/>
    </source>
</evidence>
<dbReference type="EMBL" id="CP054619">
    <property type="protein sequence ID" value="QKS52118.1"/>
    <property type="molecule type" value="Genomic_DNA"/>
</dbReference>
<evidence type="ECO:0000313" key="5">
    <source>
        <dbReference type="Proteomes" id="UP000509702"/>
    </source>
</evidence>
<dbReference type="OrthoDB" id="9801454at2"/>
<feature type="domain" description="CinA C-terminal" evidence="1">
    <location>
        <begin position="9"/>
        <end position="158"/>
    </location>
</feature>
<organism evidence="3 4">
    <name type="scientific">Azospirillum oryzae</name>
    <dbReference type="NCBI Taxonomy" id="286727"/>
    <lineage>
        <taxon>Bacteria</taxon>
        <taxon>Pseudomonadati</taxon>
        <taxon>Pseudomonadota</taxon>
        <taxon>Alphaproteobacteria</taxon>
        <taxon>Rhodospirillales</taxon>
        <taxon>Azospirillaceae</taxon>
        <taxon>Azospirillum</taxon>
    </lineage>
</organism>
<dbReference type="SUPFAM" id="SSF142433">
    <property type="entry name" value="CinA-like"/>
    <property type="match status" value="1"/>
</dbReference>
<gene>
    <name evidence="2" type="ORF">HUE56_16995</name>
    <name evidence="3" type="ORF">SAMN02982917_4552</name>
</gene>
<name>A0A1X7GY90_9PROT</name>
<dbReference type="KEGG" id="aoz:HUE56_16995"/>
<evidence type="ECO:0000313" key="2">
    <source>
        <dbReference type="EMBL" id="QKS52118.1"/>
    </source>
</evidence>
<evidence type="ECO:0000313" key="4">
    <source>
        <dbReference type="Proteomes" id="UP000192936"/>
    </source>
</evidence>
<dbReference type="InterPro" id="IPR036653">
    <property type="entry name" value="CinA-like_C"/>
</dbReference>
<protein>
    <submittedName>
        <fullName evidence="2">CinA family protein</fullName>
    </submittedName>
    <submittedName>
        <fullName evidence="3">Nicotinamide-nucleotide amidase</fullName>
    </submittedName>
</protein>
<keyword evidence="5" id="KW-1185">Reference proteome</keyword>
<reference evidence="2 5" key="2">
    <citation type="submission" date="2020-06" db="EMBL/GenBank/DDBJ databases">
        <title>Complete genome of Azosprillum oryzae KACC14407.</title>
        <authorList>
            <person name="Kim M."/>
            <person name="Park Y.-J."/>
            <person name="Shin J.-H."/>
        </authorList>
    </citation>
    <scope>NUCLEOTIDE SEQUENCE [LARGE SCALE GENOMIC DNA]</scope>
    <source>
        <strain evidence="2 5">KACC 14407</strain>
    </source>
</reference>
<dbReference type="Pfam" id="PF02464">
    <property type="entry name" value="CinA"/>
    <property type="match status" value="1"/>
</dbReference>
<dbReference type="STRING" id="286727.SAMN02982917_4552"/>
<dbReference type="AlphaFoldDB" id="A0A1X7GY90"/>
<dbReference type="Proteomes" id="UP000509702">
    <property type="component" value="Chromosome"/>
</dbReference>